<accession>A0AAE2YPX2</accession>
<evidence type="ECO:0000256" key="1">
    <source>
        <dbReference type="SAM" id="Coils"/>
    </source>
</evidence>
<keyword evidence="1" id="KW-0175">Coiled coil</keyword>
<evidence type="ECO:0000256" key="2">
    <source>
        <dbReference type="SAM" id="MobiDB-lite"/>
    </source>
</evidence>
<reference evidence="3" key="1">
    <citation type="journal article" date="2021" name="ISME J.">
        <title>Genomic evolution of the class Acidithiobacillia: deep-branching Proteobacteria living in extreme acidic conditions.</title>
        <authorList>
            <person name="Moya-Beltran A."/>
            <person name="Beard S."/>
            <person name="Rojas-Villalobos C."/>
            <person name="Issotta F."/>
            <person name="Gallardo Y."/>
            <person name="Ulloa R."/>
            <person name="Giaveno A."/>
            <person name="Degli Esposti M."/>
            <person name="Johnson D.B."/>
            <person name="Quatrini R."/>
        </authorList>
    </citation>
    <scope>NUCLEOTIDE SEQUENCE</scope>
    <source>
        <strain evidence="3">VAN18-1</strain>
    </source>
</reference>
<dbReference type="InterPro" id="IPR009444">
    <property type="entry name" value="Conjugal_tfr_TraD_a-type"/>
</dbReference>
<sequence length="108" mass="12055">MERLAAQKQAALDKARAADAQLKKLRAEQDRMARISARKEHNRALFQAGILVEIAGALRLDQGTLLGGLLDMARRLEDDPAVAEKWKRAGDAEIARRDSEKRHKTEAI</sequence>
<dbReference type="EMBL" id="JAAXYO010000099">
    <property type="protein sequence ID" value="MBU2788065.1"/>
    <property type="molecule type" value="Genomic_DNA"/>
</dbReference>
<dbReference type="Proteomes" id="UP001197378">
    <property type="component" value="Unassembled WGS sequence"/>
</dbReference>
<keyword evidence="4" id="KW-1185">Reference proteome</keyword>
<proteinExistence type="predicted"/>
<feature type="region of interest" description="Disordered" evidence="2">
    <location>
        <begin position="87"/>
        <end position="108"/>
    </location>
</feature>
<dbReference type="AlphaFoldDB" id="A0AAE2YPX2"/>
<evidence type="ECO:0000313" key="3">
    <source>
        <dbReference type="EMBL" id="MBU2788065.1"/>
    </source>
</evidence>
<name>A0AAE2YPX2_9PROT</name>
<organism evidence="3 4">
    <name type="scientific">Igneacidithiobacillus copahuensis</name>
    <dbReference type="NCBI Taxonomy" id="2724909"/>
    <lineage>
        <taxon>Bacteria</taxon>
        <taxon>Pseudomonadati</taxon>
        <taxon>Pseudomonadota</taxon>
        <taxon>Acidithiobacillia</taxon>
        <taxon>Acidithiobacillales</taxon>
        <taxon>Acidithiobacillaceae</taxon>
        <taxon>Igneacidithiobacillus</taxon>
    </lineage>
</organism>
<comment type="caution">
    <text evidence="3">The sequence shown here is derived from an EMBL/GenBank/DDBJ whole genome shotgun (WGS) entry which is preliminary data.</text>
</comment>
<evidence type="ECO:0000313" key="4">
    <source>
        <dbReference type="Proteomes" id="UP001197378"/>
    </source>
</evidence>
<dbReference type="Pfam" id="PF06412">
    <property type="entry name" value="TraD"/>
    <property type="match status" value="1"/>
</dbReference>
<gene>
    <name evidence="3" type="ORF">HFQ13_07590</name>
</gene>
<protein>
    <submittedName>
        <fullName evidence="3">Conjugal transfer protein TraD</fullName>
    </submittedName>
</protein>
<feature type="coiled-coil region" evidence="1">
    <location>
        <begin position="1"/>
        <end position="28"/>
    </location>
</feature>